<evidence type="ECO:0000259" key="2">
    <source>
        <dbReference type="Pfam" id="PF19037"/>
    </source>
</evidence>
<keyword evidence="5" id="KW-1185">Reference proteome</keyword>
<feature type="domain" description="FUZ/MON1/HPS1 third Longin" evidence="3">
    <location>
        <begin position="311"/>
        <end position="416"/>
    </location>
</feature>
<dbReference type="InterPro" id="IPR004353">
    <property type="entry name" value="Mon1"/>
</dbReference>
<evidence type="ECO:0000259" key="3">
    <source>
        <dbReference type="Pfam" id="PF19038"/>
    </source>
</evidence>
<feature type="domain" description="FUZ/MON1/HPS1 second Longin" evidence="2">
    <location>
        <begin position="185"/>
        <end position="281"/>
    </location>
</feature>
<protein>
    <recommendedName>
        <fullName evidence="6">Vacuolar fusion protein MON1 homolog</fullName>
    </recommendedName>
</protein>
<evidence type="ECO:0008006" key="6">
    <source>
        <dbReference type="Google" id="ProtNLM"/>
    </source>
</evidence>
<dbReference type="InterPro" id="IPR043971">
    <property type="entry name" value="FUZ/MON1/HPS1_longin_2"/>
</dbReference>
<name>A0AB34K1P8_PRYPA</name>
<dbReference type="PRINTS" id="PR01546">
    <property type="entry name" value="YEAST73DUF"/>
</dbReference>
<reference evidence="4 5" key="1">
    <citation type="journal article" date="2024" name="Science">
        <title>Giant polyketide synthase enzymes in the biosynthesis of giant marine polyether toxins.</title>
        <authorList>
            <person name="Fallon T.R."/>
            <person name="Shende V.V."/>
            <person name="Wierzbicki I.H."/>
            <person name="Pendleton A.L."/>
            <person name="Watervoot N.F."/>
            <person name="Auber R.P."/>
            <person name="Gonzalez D.J."/>
            <person name="Wisecaver J.H."/>
            <person name="Moore B.S."/>
        </authorList>
    </citation>
    <scope>NUCLEOTIDE SEQUENCE [LARGE SCALE GENOMIC DNA]</scope>
    <source>
        <strain evidence="4 5">12B1</strain>
    </source>
</reference>
<gene>
    <name evidence="4" type="ORF">AB1Y20_009470</name>
</gene>
<evidence type="ECO:0000259" key="1">
    <source>
        <dbReference type="Pfam" id="PF19036"/>
    </source>
</evidence>
<dbReference type="PANTHER" id="PTHR13027:SF7">
    <property type="entry name" value="VACUOLAR FUSION PROTEIN MON1 HOMOLOG"/>
    <property type="match status" value="1"/>
</dbReference>
<accession>A0AB34K1P8</accession>
<dbReference type="GO" id="GO:0016192">
    <property type="term" value="P:vesicle-mediated transport"/>
    <property type="evidence" value="ECO:0007669"/>
    <property type="project" value="InterPro"/>
</dbReference>
<evidence type="ECO:0000313" key="4">
    <source>
        <dbReference type="EMBL" id="KAL1528105.1"/>
    </source>
</evidence>
<evidence type="ECO:0000313" key="5">
    <source>
        <dbReference type="Proteomes" id="UP001515480"/>
    </source>
</evidence>
<dbReference type="InterPro" id="IPR011012">
    <property type="entry name" value="Longin-like_dom_sf"/>
</dbReference>
<dbReference type="SUPFAM" id="SSF64356">
    <property type="entry name" value="SNARE-like"/>
    <property type="match status" value="1"/>
</dbReference>
<proteinExistence type="predicted"/>
<dbReference type="Pfam" id="PF19037">
    <property type="entry name" value="Fuz_longin_2"/>
    <property type="match status" value="1"/>
</dbReference>
<sequence length="427" mass="47460">MSALCSPRKRYDEEEPNTPAWAAHRKHFFILSSAGKPIFSRFGDESKLSPVAGVLQALVSFVDDSGDTIRHVRVGAHRVVFLMRGPLYLVAVSTCGDTVEYLWQQLHYLHAQIISILTSKVEQIFARNASFDLRGLLGGTDRVIRSLIRYANAEPSLLFNAVPSLRLPPPVRAELGKVLAARPADLLFAVMVARSHLVHLYKAKKSVLHPQDVLLVMNTVASSSSFREDESWLPICLPCFNDKGFVYAHVSFVAEELCLVLITPKADAFSPLSAFRQQVMQRLEAMPELLGTLRSSISEPQYRVDEFGVPEVRHFIYKLNAVEQLSAPRLGPDAGPQCPYRTRDMAKGLFRVYQHAHALIHGTSKPLRELLVSTATETVIARNSGDAELYVVFSPLVSKPVAIAACQKLHRSLKKEHASLFLLSTAK</sequence>
<dbReference type="Pfam" id="PF19036">
    <property type="entry name" value="Fuz_longin_1"/>
    <property type="match status" value="1"/>
</dbReference>
<dbReference type="InterPro" id="IPR043972">
    <property type="entry name" value="FUZ/MON1/HPS1_longin_1"/>
</dbReference>
<dbReference type="GO" id="GO:0006623">
    <property type="term" value="P:protein targeting to vacuole"/>
    <property type="evidence" value="ECO:0007669"/>
    <property type="project" value="InterPro"/>
</dbReference>
<dbReference type="PANTHER" id="PTHR13027">
    <property type="entry name" value="SAND PROTEIN-RELATED"/>
    <property type="match status" value="1"/>
</dbReference>
<dbReference type="Proteomes" id="UP001515480">
    <property type="component" value="Unassembled WGS sequence"/>
</dbReference>
<dbReference type="EMBL" id="JBGBPQ010000002">
    <property type="protein sequence ID" value="KAL1528105.1"/>
    <property type="molecule type" value="Genomic_DNA"/>
</dbReference>
<comment type="caution">
    <text evidence="4">The sequence shown here is derived from an EMBL/GenBank/DDBJ whole genome shotgun (WGS) entry which is preliminary data.</text>
</comment>
<organism evidence="4 5">
    <name type="scientific">Prymnesium parvum</name>
    <name type="common">Toxic golden alga</name>
    <dbReference type="NCBI Taxonomy" id="97485"/>
    <lineage>
        <taxon>Eukaryota</taxon>
        <taxon>Haptista</taxon>
        <taxon>Haptophyta</taxon>
        <taxon>Prymnesiophyceae</taxon>
        <taxon>Prymnesiales</taxon>
        <taxon>Prymnesiaceae</taxon>
        <taxon>Prymnesium</taxon>
    </lineage>
</organism>
<feature type="domain" description="FUZ/MON1/HPS1 first Longin" evidence="1">
    <location>
        <begin position="26"/>
        <end position="147"/>
    </location>
</feature>
<dbReference type="AlphaFoldDB" id="A0AB34K1P8"/>
<dbReference type="Pfam" id="PF19038">
    <property type="entry name" value="Fuz_longin_3"/>
    <property type="match status" value="1"/>
</dbReference>
<dbReference type="InterPro" id="IPR043970">
    <property type="entry name" value="FUZ/MON1/HPS1_longin_3"/>
</dbReference>